<keyword evidence="3 6" id="KW-0269">Exonuclease</keyword>
<dbReference type="AlphaFoldDB" id="A0A413IFS2"/>
<gene>
    <name evidence="6" type="ORF">DXA53_03205</name>
</gene>
<dbReference type="RefSeq" id="WP_118102988.1">
    <property type="nucleotide sequence ID" value="NZ_QRPC01000022.1"/>
</dbReference>
<dbReference type="SUPFAM" id="SSF53098">
    <property type="entry name" value="Ribonuclease H-like"/>
    <property type="match status" value="1"/>
</dbReference>
<dbReference type="GO" id="GO:0008408">
    <property type="term" value="F:3'-5' exonuclease activity"/>
    <property type="evidence" value="ECO:0007669"/>
    <property type="project" value="TreeGrafter"/>
</dbReference>
<reference evidence="6 7" key="1">
    <citation type="submission" date="2018-08" db="EMBL/GenBank/DDBJ databases">
        <title>A genome reference for cultivated species of the human gut microbiota.</title>
        <authorList>
            <person name="Zou Y."/>
            <person name="Xue W."/>
            <person name="Luo G."/>
        </authorList>
    </citation>
    <scope>NUCLEOTIDE SEQUENCE [LARGE SCALE GENOMIC DNA]</scope>
    <source>
        <strain evidence="6 7">OF03-11</strain>
    </source>
</reference>
<evidence type="ECO:0000313" key="6">
    <source>
        <dbReference type="EMBL" id="RGY09301.1"/>
    </source>
</evidence>
<dbReference type="InterPro" id="IPR012337">
    <property type="entry name" value="RNaseH-like_sf"/>
</dbReference>
<keyword evidence="4" id="KW-0472">Membrane</keyword>
<evidence type="ECO:0000313" key="7">
    <source>
        <dbReference type="Proteomes" id="UP000284434"/>
    </source>
</evidence>
<keyword evidence="2" id="KW-0378">Hydrolase</keyword>
<evidence type="ECO:0000259" key="5">
    <source>
        <dbReference type="SMART" id="SM00479"/>
    </source>
</evidence>
<dbReference type="InterPro" id="IPR013520">
    <property type="entry name" value="Ribonucl_H"/>
</dbReference>
<dbReference type="GO" id="GO:0003676">
    <property type="term" value="F:nucleic acid binding"/>
    <property type="evidence" value="ECO:0007669"/>
    <property type="project" value="InterPro"/>
</dbReference>
<evidence type="ECO:0000256" key="3">
    <source>
        <dbReference type="ARBA" id="ARBA00022839"/>
    </source>
</evidence>
<comment type="caution">
    <text evidence="6">The sequence shown here is derived from an EMBL/GenBank/DDBJ whole genome shotgun (WGS) entry which is preliminary data.</text>
</comment>
<dbReference type="PANTHER" id="PTHR30231:SF4">
    <property type="entry name" value="PROTEIN NEN2"/>
    <property type="match status" value="1"/>
</dbReference>
<proteinExistence type="predicted"/>
<dbReference type="SMART" id="SM00479">
    <property type="entry name" value="EXOIII"/>
    <property type="match status" value="1"/>
</dbReference>
<sequence length="297" mass="34304">MEANTKFLIFDTETTGLFGDTLNPETPDYYPQIIQISWVFFGLGEQNIQIKSFYINPSKRINSGASAVHGLKKDFLKLHGTDPLQVFHEFLFDAQKADILIAHNIKFDFPILESELFRLDFGRPLKNKRLWCTMLAGKEYWGSKKYPKLIELAEFCNDIGHCINIPNKSKLHDATVDVDLTLECFIFLLRDNSHLFKDIKIRYKRTLKPKTIEVNIDLNVDKKEKRESTKLPTIECNTYNSTSSDQTYQTNNTSKNQEEIIRKYKKSGNKNQETPDGCAIIIALIIISTIFFFIISL</sequence>
<dbReference type="Pfam" id="PF00929">
    <property type="entry name" value="RNase_T"/>
    <property type="match status" value="1"/>
</dbReference>
<organism evidence="6 7">
    <name type="scientific">Odoribacter splanchnicus</name>
    <dbReference type="NCBI Taxonomy" id="28118"/>
    <lineage>
        <taxon>Bacteria</taxon>
        <taxon>Pseudomonadati</taxon>
        <taxon>Bacteroidota</taxon>
        <taxon>Bacteroidia</taxon>
        <taxon>Bacteroidales</taxon>
        <taxon>Odoribacteraceae</taxon>
        <taxon>Odoribacter</taxon>
    </lineage>
</organism>
<dbReference type="InterPro" id="IPR036397">
    <property type="entry name" value="RNaseH_sf"/>
</dbReference>
<dbReference type="Proteomes" id="UP000284434">
    <property type="component" value="Unassembled WGS sequence"/>
</dbReference>
<keyword evidence="1" id="KW-0540">Nuclease</keyword>
<name>A0A413IFS2_9BACT</name>
<evidence type="ECO:0000256" key="1">
    <source>
        <dbReference type="ARBA" id="ARBA00022722"/>
    </source>
</evidence>
<evidence type="ECO:0000256" key="4">
    <source>
        <dbReference type="SAM" id="Phobius"/>
    </source>
</evidence>
<dbReference type="Gene3D" id="3.30.420.10">
    <property type="entry name" value="Ribonuclease H-like superfamily/Ribonuclease H"/>
    <property type="match status" value="1"/>
</dbReference>
<accession>A0A413IFS2</accession>
<keyword evidence="4" id="KW-0812">Transmembrane</keyword>
<keyword evidence="4" id="KW-1133">Transmembrane helix</keyword>
<dbReference type="PANTHER" id="PTHR30231">
    <property type="entry name" value="DNA POLYMERASE III SUBUNIT EPSILON"/>
    <property type="match status" value="1"/>
</dbReference>
<dbReference type="EMBL" id="QSCO01000003">
    <property type="protein sequence ID" value="RGY09301.1"/>
    <property type="molecule type" value="Genomic_DNA"/>
</dbReference>
<evidence type="ECO:0000256" key="2">
    <source>
        <dbReference type="ARBA" id="ARBA00022801"/>
    </source>
</evidence>
<feature type="transmembrane region" description="Helical" evidence="4">
    <location>
        <begin position="279"/>
        <end position="296"/>
    </location>
</feature>
<dbReference type="CDD" id="cd06127">
    <property type="entry name" value="DEDDh"/>
    <property type="match status" value="1"/>
</dbReference>
<protein>
    <submittedName>
        <fullName evidence="6">3'-5' exonuclease</fullName>
    </submittedName>
</protein>
<dbReference type="GO" id="GO:0006259">
    <property type="term" value="P:DNA metabolic process"/>
    <property type="evidence" value="ECO:0007669"/>
    <property type="project" value="UniProtKB-ARBA"/>
</dbReference>
<feature type="domain" description="Exonuclease" evidence="5">
    <location>
        <begin position="6"/>
        <end position="194"/>
    </location>
</feature>